<dbReference type="InterPro" id="IPR036259">
    <property type="entry name" value="MFS_trans_sf"/>
</dbReference>
<keyword evidence="5 6" id="KW-0472">Membrane</keyword>
<feature type="transmembrane region" description="Helical" evidence="6">
    <location>
        <begin position="163"/>
        <end position="182"/>
    </location>
</feature>
<evidence type="ECO:0000256" key="4">
    <source>
        <dbReference type="ARBA" id="ARBA00022989"/>
    </source>
</evidence>
<dbReference type="InterPro" id="IPR011701">
    <property type="entry name" value="MFS"/>
</dbReference>
<feature type="transmembrane region" description="Helical" evidence="6">
    <location>
        <begin position="21"/>
        <end position="43"/>
    </location>
</feature>
<feature type="transmembrane region" description="Helical" evidence="6">
    <location>
        <begin position="188"/>
        <end position="213"/>
    </location>
</feature>
<proteinExistence type="predicted"/>
<evidence type="ECO:0000256" key="6">
    <source>
        <dbReference type="SAM" id="Phobius"/>
    </source>
</evidence>
<evidence type="ECO:0000313" key="7">
    <source>
        <dbReference type="EMBL" id="MPN06474.1"/>
    </source>
</evidence>
<feature type="transmembrane region" description="Helical" evidence="6">
    <location>
        <begin position="225"/>
        <end position="244"/>
    </location>
</feature>
<evidence type="ECO:0008006" key="8">
    <source>
        <dbReference type="Google" id="ProtNLM"/>
    </source>
</evidence>
<evidence type="ECO:0000256" key="3">
    <source>
        <dbReference type="ARBA" id="ARBA00022692"/>
    </source>
</evidence>
<dbReference type="EMBL" id="VSSQ01052378">
    <property type="protein sequence ID" value="MPN06474.1"/>
    <property type="molecule type" value="Genomic_DNA"/>
</dbReference>
<comment type="caution">
    <text evidence="7">The sequence shown here is derived from an EMBL/GenBank/DDBJ whole genome shotgun (WGS) entry which is preliminary data.</text>
</comment>
<gene>
    <name evidence="7" type="ORF">SDC9_153730</name>
</gene>
<keyword evidence="4 6" id="KW-1133">Transmembrane helix</keyword>
<reference evidence="7" key="1">
    <citation type="submission" date="2019-08" db="EMBL/GenBank/DDBJ databases">
        <authorList>
            <person name="Kucharzyk K."/>
            <person name="Murdoch R.W."/>
            <person name="Higgins S."/>
            <person name="Loffler F."/>
        </authorList>
    </citation>
    <scope>NUCLEOTIDE SEQUENCE</scope>
</reference>
<feature type="transmembrane region" description="Helical" evidence="6">
    <location>
        <begin position="134"/>
        <end position="156"/>
    </location>
</feature>
<keyword evidence="2" id="KW-1003">Cell membrane</keyword>
<feature type="transmembrane region" description="Helical" evidence="6">
    <location>
        <begin position="250"/>
        <end position="269"/>
    </location>
</feature>
<keyword evidence="3 6" id="KW-0812">Transmembrane</keyword>
<sequence>MASIKPDIVHESKLVQANSATSLASSSMDMIGSAIGGLLFVAIGAPYMFLFNGISYIFSAFTEVFIKVPKVKRKGKEVTFKEDFKEGLKFMWGFKTLRNVFLAASGINFLANAAFILILPYFKETPFLGPERYGFAMAAMSCSMVLGSIILSVITIKREIKFKVFYFSIILNGLLLISITFIKSYPLLVGILFISFLGNVVFNTIFNTTMMLVVPSEKRGKVSALMGTMSMGLTPIGTVVGGVLGEILPLNVAMTTLLTLAFVFMVICVNTKGAKELIEYNKEEEDIEVLIARTNSLSS</sequence>
<dbReference type="AlphaFoldDB" id="A0A645F1H7"/>
<name>A0A645F1H7_9ZZZZ</name>
<dbReference type="GO" id="GO:0022857">
    <property type="term" value="F:transmembrane transporter activity"/>
    <property type="evidence" value="ECO:0007669"/>
    <property type="project" value="InterPro"/>
</dbReference>
<dbReference type="GO" id="GO:0005886">
    <property type="term" value="C:plasma membrane"/>
    <property type="evidence" value="ECO:0007669"/>
    <property type="project" value="UniProtKB-SubCell"/>
</dbReference>
<evidence type="ECO:0000256" key="2">
    <source>
        <dbReference type="ARBA" id="ARBA00022475"/>
    </source>
</evidence>
<evidence type="ECO:0000256" key="5">
    <source>
        <dbReference type="ARBA" id="ARBA00023136"/>
    </source>
</evidence>
<accession>A0A645F1H7</accession>
<feature type="transmembrane region" description="Helical" evidence="6">
    <location>
        <begin position="100"/>
        <end position="122"/>
    </location>
</feature>
<protein>
    <recommendedName>
        <fullName evidence="8">Major facilitator superfamily (MFS) profile domain-containing protein</fullName>
    </recommendedName>
</protein>
<dbReference type="Gene3D" id="1.20.1250.20">
    <property type="entry name" value="MFS general substrate transporter like domains"/>
    <property type="match status" value="1"/>
</dbReference>
<dbReference type="PANTHER" id="PTHR23513:SF6">
    <property type="entry name" value="MAJOR FACILITATOR SUPERFAMILY ASSOCIATED DOMAIN-CONTAINING PROTEIN"/>
    <property type="match status" value="1"/>
</dbReference>
<comment type="subcellular location">
    <subcellularLocation>
        <location evidence="1">Cell membrane</location>
        <topology evidence="1">Multi-pass membrane protein</topology>
    </subcellularLocation>
</comment>
<dbReference type="PANTHER" id="PTHR23513">
    <property type="entry name" value="INTEGRAL MEMBRANE EFFLUX PROTEIN-RELATED"/>
    <property type="match status" value="1"/>
</dbReference>
<dbReference type="SUPFAM" id="SSF103473">
    <property type="entry name" value="MFS general substrate transporter"/>
    <property type="match status" value="1"/>
</dbReference>
<dbReference type="CDD" id="cd06173">
    <property type="entry name" value="MFS_MefA_like"/>
    <property type="match status" value="1"/>
</dbReference>
<organism evidence="7">
    <name type="scientific">bioreactor metagenome</name>
    <dbReference type="NCBI Taxonomy" id="1076179"/>
    <lineage>
        <taxon>unclassified sequences</taxon>
        <taxon>metagenomes</taxon>
        <taxon>ecological metagenomes</taxon>
    </lineage>
</organism>
<evidence type="ECO:0000256" key="1">
    <source>
        <dbReference type="ARBA" id="ARBA00004651"/>
    </source>
</evidence>
<dbReference type="Pfam" id="PF07690">
    <property type="entry name" value="MFS_1"/>
    <property type="match status" value="1"/>
</dbReference>